<feature type="domain" description="PGG" evidence="3">
    <location>
        <begin position="642"/>
        <end position="754"/>
    </location>
</feature>
<evidence type="ECO:0000256" key="2">
    <source>
        <dbReference type="SAM" id="Phobius"/>
    </source>
</evidence>
<evidence type="ECO:0000313" key="4">
    <source>
        <dbReference type="EMBL" id="KAL1559667.1"/>
    </source>
</evidence>
<dbReference type="PANTHER" id="PTHR24177">
    <property type="entry name" value="CASKIN"/>
    <property type="match status" value="1"/>
</dbReference>
<feature type="transmembrane region" description="Helical" evidence="2">
    <location>
        <begin position="767"/>
        <end position="794"/>
    </location>
</feature>
<evidence type="ECO:0000313" key="5">
    <source>
        <dbReference type="Proteomes" id="UP001567538"/>
    </source>
</evidence>
<keyword evidence="5" id="KW-1185">Reference proteome</keyword>
<proteinExistence type="predicted"/>
<evidence type="ECO:0000256" key="1">
    <source>
        <dbReference type="SAM" id="MobiDB-lite"/>
    </source>
</evidence>
<reference evidence="4 5" key="1">
    <citation type="submission" date="2024-06" db="EMBL/GenBank/DDBJ databases">
        <title>A chromosome level genome sequence of Diviner's sage (Salvia divinorum).</title>
        <authorList>
            <person name="Ford S.A."/>
            <person name="Ro D.-K."/>
            <person name="Ness R.W."/>
            <person name="Phillips M.A."/>
        </authorList>
    </citation>
    <scope>NUCLEOTIDE SEQUENCE [LARGE SCALE GENOMIC DNA]</scope>
    <source>
        <strain evidence="4">SAF-2024a</strain>
        <tissue evidence="4">Leaf</tissue>
    </source>
</reference>
<feature type="region of interest" description="Disordered" evidence="1">
    <location>
        <begin position="426"/>
        <end position="452"/>
    </location>
</feature>
<dbReference type="Proteomes" id="UP001567538">
    <property type="component" value="Unassembled WGS sequence"/>
</dbReference>
<keyword evidence="2" id="KW-0812">Transmembrane</keyword>
<feature type="transmembrane region" description="Helical" evidence="2">
    <location>
        <begin position="730"/>
        <end position="755"/>
    </location>
</feature>
<dbReference type="Gene3D" id="1.25.40.20">
    <property type="entry name" value="Ankyrin repeat-containing domain"/>
    <property type="match status" value="2"/>
</dbReference>
<comment type="caution">
    <text evidence="4">The sequence shown here is derived from an EMBL/GenBank/DDBJ whole genome shotgun (WGS) entry which is preliminary data.</text>
</comment>
<dbReference type="InterPro" id="IPR036770">
    <property type="entry name" value="Ankyrin_rpt-contain_sf"/>
</dbReference>
<dbReference type="Pfam" id="PF12796">
    <property type="entry name" value="Ank_2"/>
    <property type="match status" value="1"/>
</dbReference>
<feature type="transmembrane region" description="Helical" evidence="2">
    <location>
        <begin position="687"/>
        <end position="710"/>
    </location>
</feature>
<dbReference type="Pfam" id="PF13962">
    <property type="entry name" value="PGG"/>
    <property type="match status" value="1"/>
</dbReference>
<organism evidence="4 5">
    <name type="scientific">Salvia divinorum</name>
    <name type="common">Maria pastora</name>
    <name type="synonym">Diviner's sage</name>
    <dbReference type="NCBI Taxonomy" id="28513"/>
    <lineage>
        <taxon>Eukaryota</taxon>
        <taxon>Viridiplantae</taxon>
        <taxon>Streptophyta</taxon>
        <taxon>Embryophyta</taxon>
        <taxon>Tracheophyta</taxon>
        <taxon>Spermatophyta</taxon>
        <taxon>Magnoliopsida</taxon>
        <taxon>eudicotyledons</taxon>
        <taxon>Gunneridae</taxon>
        <taxon>Pentapetalae</taxon>
        <taxon>asterids</taxon>
        <taxon>lamiids</taxon>
        <taxon>Lamiales</taxon>
        <taxon>Lamiaceae</taxon>
        <taxon>Nepetoideae</taxon>
        <taxon>Mentheae</taxon>
        <taxon>Salviinae</taxon>
        <taxon>Salvia</taxon>
        <taxon>Salvia subgen. Calosphace</taxon>
    </lineage>
</organism>
<protein>
    <recommendedName>
        <fullName evidence="3">PGG domain-containing protein</fullName>
    </recommendedName>
</protein>
<name>A0ABD1HU03_SALDI</name>
<keyword evidence="2" id="KW-0472">Membrane</keyword>
<dbReference type="InterPro" id="IPR026961">
    <property type="entry name" value="PGG_dom"/>
</dbReference>
<evidence type="ECO:0000259" key="3">
    <source>
        <dbReference type="Pfam" id="PF13962"/>
    </source>
</evidence>
<dbReference type="PANTHER" id="PTHR24177:SF103">
    <property type="entry name" value="PGG DOMAIN-CONTAINING PROTEIN"/>
    <property type="match status" value="1"/>
</dbReference>
<dbReference type="EMBL" id="JBEAFC010000004">
    <property type="protein sequence ID" value="KAL1559667.1"/>
    <property type="molecule type" value="Genomic_DNA"/>
</dbReference>
<keyword evidence="2" id="KW-1133">Transmembrane helix</keyword>
<sequence length="803" mass="89939">MNPIQSLFQSVMKSKWDEVIQTYKENKDLHTAKITSSSDTALHIAISSGEESVVNQLVAIVYESKGDLASQNELGNTPLHLAAYLGNAKMCHCIASGDKRLMGIRNNDSETPFFLAVRHGRKGAFYALHSICVGNEGYNYCRGREGETILHSAIYGEYFDLAFDIMAHYGKLVNAVNENGVSPLHILANKPSAFRSGSQIRGIHKLIYHCIFVDELEHKMMHNEAAKLQYTEDAQYPENYHTCLVTFNLLWGILRVLLGHSRQKYTSETHTHDEENTMKHPKQKLQTHQQDEKLQKGFLHKLRIVLCGTKNANAERHQFEGVKQEESSKHKAQGHEFLPKNYINCFNFVKLISKAMLVILGLGSKSVDKIKEKKTKHIWSMQIMEKLLDAASPHQYEYNGKSPSIIPQGKSTQIIPPTLPEVEGDFDPTMSDDHDHGAPEEAAAENSKAAEGEESLECGKCKEMVCSVLESLGLLKKNPALKALCSNGRGSTGLDMEKKETPILIAARSGVVEMVEGILERFPVAIHDMNVDKKNVVLLSVEHRQPHVYKLLLDWKIMKDTIFRKTDENGNSALHLAARFGEYKPWLIPGDALQMQWEIKWYEFVKNSMPVHFFPRYNNESKTPKEIFNETHEELAKQGGAWLISTSQSCSVVAALIATVAFATSATVPGGVKDDNSGTPTLQNQPAFSVFAISSLVALCFSVTSVIMFLAILTSRFQEKDFGADLPRKLLVGLTSLFISIGSMLLSFCAGHFFVLKNNLQYAAFPMYAITCLPVTFFAINQFPLYFDLVWATLRKVPQRSSK</sequence>
<dbReference type="SMART" id="SM00248">
    <property type="entry name" value="ANK"/>
    <property type="match status" value="6"/>
</dbReference>
<gene>
    <name evidence="4" type="ORF">AAHA92_09984</name>
</gene>
<feature type="compositionally biased region" description="Low complexity" evidence="1">
    <location>
        <begin position="440"/>
        <end position="449"/>
    </location>
</feature>
<dbReference type="InterPro" id="IPR002110">
    <property type="entry name" value="Ankyrin_rpt"/>
</dbReference>
<dbReference type="AlphaFoldDB" id="A0ABD1HU03"/>
<accession>A0ABD1HU03</accession>
<dbReference type="SUPFAM" id="SSF48403">
    <property type="entry name" value="Ankyrin repeat"/>
    <property type="match status" value="1"/>
</dbReference>